<evidence type="ECO:0000313" key="2">
    <source>
        <dbReference type="Proteomes" id="UP000595437"/>
    </source>
</evidence>
<name>A0A7T8K0E1_CALRO</name>
<gene>
    <name evidence="1" type="ORF">FKW44_015145</name>
</gene>
<reference evidence="2" key="1">
    <citation type="submission" date="2021-01" db="EMBL/GenBank/DDBJ databases">
        <title>Caligus Genome Assembly.</title>
        <authorList>
            <person name="Gallardo-Escarate C."/>
        </authorList>
    </citation>
    <scope>NUCLEOTIDE SEQUENCE [LARGE SCALE GENOMIC DNA]</scope>
</reference>
<dbReference type="EMBL" id="CP045899">
    <property type="protein sequence ID" value="QQP40931.1"/>
    <property type="molecule type" value="Genomic_DNA"/>
</dbReference>
<evidence type="ECO:0000313" key="1">
    <source>
        <dbReference type="EMBL" id="QQP40931.1"/>
    </source>
</evidence>
<accession>A0A7T8K0E1</accession>
<dbReference type="Proteomes" id="UP000595437">
    <property type="component" value="Chromosome 10"/>
</dbReference>
<protein>
    <submittedName>
        <fullName evidence="1">Uncharacterized protein</fullName>
    </submittedName>
</protein>
<keyword evidence="2" id="KW-1185">Reference proteome</keyword>
<organism evidence="1 2">
    <name type="scientific">Caligus rogercresseyi</name>
    <name type="common">Sea louse</name>
    <dbReference type="NCBI Taxonomy" id="217165"/>
    <lineage>
        <taxon>Eukaryota</taxon>
        <taxon>Metazoa</taxon>
        <taxon>Ecdysozoa</taxon>
        <taxon>Arthropoda</taxon>
        <taxon>Crustacea</taxon>
        <taxon>Multicrustacea</taxon>
        <taxon>Hexanauplia</taxon>
        <taxon>Copepoda</taxon>
        <taxon>Siphonostomatoida</taxon>
        <taxon>Caligidae</taxon>
        <taxon>Caligus</taxon>
    </lineage>
</organism>
<sequence>MEKFRSAKMIREVLNLVLRWEEASSSAGYFKGMFEPDKEEAEWRYDVDEEGF</sequence>
<dbReference type="AlphaFoldDB" id="A0A7T8K0E1"/>
<proteinExistence type="predicted"/>